<feature type="domain" description="FecR N-terminal" evidence="2">
    <location>
        <begin position="27"/>
        <end position="67"/>
    </location>
</feature>
<dbReference type="EMBL" id="JADOEL010000006">
    <property type="protein sequence ID" value="MBF8178005.1"/>
    <property type="molecule type" value="Genomic_DNA"/>
</dbReference>
<dbReference type="PIRSF" id="PIRSF018266">
    <property type="entry name" value="FecR"/>
    <property type="match status" value="1"/>
</dbReference>
<dbReference type="InterPro" id="IPR012373">
    <property type="entry name" value="Ferrdict_sens_TM"/>
</dbReference>
<dbReference type="InterPro" id="IPR032623">
    <property type="entry name" value="FecR_N"/>
</dbReference>
<feature type="domain" description="FecR protein" evidence="1">
    <location>
        <begin position="124"/>
        <end position="222"/>
    </location>
</feature>
<evidence type="ECO:0000313" key="3">
    <source>
        <dbReference type="EMBL" id="MBF8178005.1"/>
    </source>
</evidence>
<evidence type="ECO:0000313" key="4">
    <source>
        <dbReference type="Proteomes" id="UP000657372"/>
    </source>
</evidence>
<dbReference type="Pfam" id="PF16220">
    <property type="entry name" value="DUF4880"/>
    <property type="match status" value="1"/>
</dbReference>
<reference evidence="3 4" key="1">
    <citation type="submission" date="2020-11" db="EMBL/GenBank/DDBJ databases">
        <title>WGS of Herminiimonas contaminans strain Marseille-Q4544 isolated from planarians Schmidtea mediterranea.</title>
        <authorList>
            <person name="Kangale L."/>
        </authorList>
    </citation>
    <scope>NUCLEOTIDE SEQUENCE [LARGE SCALE GENOMIC DNA]</scope>
    <source>
        <strain evidence="3 4">Marseille-Q4544</strain>
    </source>
</reference>
<evidence type="ECO:0000259" key="2">
    <source>
        <dbReference type="Pfam" id="PF16220"/>
    </source>
</evidence>
<keyword evidence="4" id="KW-1185">Reference proteome</keyword>
<protein>
    <submittedName>
        <fullName evidence="3">FecR domain-containing protein</fullName>
    </submittedName>
</protein>
<dbReference type="PANTHER" id="PTHR30273:SF2">
    <property type="entry name" value="PROTEIN FECR"/>
    <property type="match status" value="1"/>
</dbReference>
<dbReference type="Pfam" id="PF04773">
    <property type="entry name" value="FecR"/>
    <property type="match status" value="1"/>
</dbReference>
<dbReference type="Gene3D" id="2.60.120.1440">
    <property type="match status" value="1"/>
</dbReference>
<evidence type="ECO:0000259" key="1">
    <source>
        <dbReference type="Pfam" id="PF04773"/>
    </source>
</evidence>
<comment type="caution">
    <text evidence="3">The sequence shown here is derived from an EMBL/GenBank/DDBJ whole genome shotgun (WGS) entry which is preliminary data.</text>
</comment>
<dbReference type="Proteomes" id="UP000657372">
    <property type="component" value="Unassembled WGS sequence"/>
</dbReference>
<name>A0ABS0ET36_9BURK</name>
<dbReference type="InterPro" id="IPR006860">
    <property type="entry name" value="FecR"/>
</dbReference>
<gene>
    <name evidence="3" type="ORF">IXC47_09960</name>
</gene>
<proteinExistence type="predicted"/>
<dbReference type="PANTHER" id="PTHR30273">
    <property type="entry name" value="PERIPLASMIC SIGNAL SENSOR AND SIGMA FACTOR ACTIVATOR FECR-RELATED"/>
    <property type="match status" value="1"/>
</dbReference>
<accession>A0ABS0ET36</accession>
<sequence length="342" mass="37903">MHHAGPVMTATTFNTDDRRPIDRAIAREAAQWLAALYDGQTDEDVAACKRWRAADPEHERAWQRAQRINQKFGIVPGAVGLPALGRKVRVDRRRVVKTLLLFMLAAPVGYASYRYTPWAAMNADYRTAKGEHREISLADGTRVHLGTNTSIDIAYDGTQRLLRLHAGEIEVSTGSDADHAGYRPFIVQTTQGHIRALGTRFVVRKDEGATTTRVSVLEHAVEIRPQAANGKLIVLNAGQQTRFSVSGFDMVEAIDPHVVDWTNGVLFASKMRLEDFAAELNRYRPGLLRCDPAVADLRITGSFQLDNTDNILNALPDALPVEVLFRTRYWVTIVAPAPAAKA</sequence>
<organism evidence="3 4">
    <name type="scientific">Herminiimonas contaminans</name>
    <dbReference type="NCBI Taxonomy" id="1111140"/>
    <lineage>
        <taxon>Bacteria</taxon>
        <taxon>Pseudomonadati</taxon>
        <taxon>Pseudomonadota</taxon>
        <taxon>Betaproteobacteria</taxon>
        <taxon>Burkholderiales</taxon>
        <taxon>Oxalobacteraceae</taxon>
        <taxon>Herminiimonas</taxon>
    </lineage>
</organism>